<dbReference type="AlphaFoldDB" id="A0A2M6WJ46"/>
<dbReference type="GO" id="GO:0005886">
    <property type="term" value="C:plasma membrane"/>
    <property type="evidence" value="ECO:0007669"/>
    <property type="project" value="UniProtKB-SubCell"/>
</dbReference>
<evidence type="ECO:0000256" key="6">
    <source>
        <dbReference type="SAM" id="Phobius"/>
    </source>
</evidence>
<evidence type="ECO:0000313" key="8">
    <source>
        <dbReference type="EMBL" id="PIT92799.1"/>
    </source>
</evidence>
<feature type="transmembrane region" description="Helical" evidence="6">
    <location>
        <begin position="103"/>
        <end position="121"/>
    </location>
</feature>
<keyword evidence="2" id="KW-1003">Cell membrane</keyword>
<sequence>MSDSDPIKRLRRSKSEKVLGGVCGGLGEYFALDPVLFRVVFVVSAFMGGFGFLLYIFLWFVVPLEGRQSSDHLEDFTHEVTDATKHAVDDVLHRTRKYGRGRFLIGLILIVVGITAFADFFFSFDFFSFSIILPLLLIVIGLYVALIRT</sequence>
<evidence type="ECO:0000259" key="7">
    <source>
        <dbReference type="Pfam" id="PF04024"/>
    </source>
</evidence>
<evidence type="ECO:0000256" key="4">
    <source>
        <dbReference type="ARBA" id="ARBA00022989"/>
    </source>
</evidence>
<dbReference type="PANTHER" id="PTHR33885:SF3">
    <property type="entry name" value="PHAGE SHOCK PROTEIN C"/>
    <property type="match status" value="1"/>
</dbReference>
<dbReference type="InterPro" id="IPR007168">
    <property type="entry name" value="Phageshock_PspC_N"/>
</dbReference>
<gene>
    <name evidence="8" type="ORF">COU08_00525</name>
</gene>
<dbReference type="EMBL" id="PFBA01000008">
    <property type="protein sequence ID" value="PIT92799.1"/>
    <property type="molecule type" value="Genomic_DNA"/>
</dbReference>
<keyword evidence="4 6" id="KW-1133">Transmembrane helix</keyword>
<dbReference type="Proteomes" id="UP000228635">
    <property type="component" value="Unassembled WGS sequence"/>
</dbReference>
<evidence type="ECO:0000256" key="3">
    <source>
        <dbReference type="ARBA" id="ARBA00022692"/>
    </source>
</evidence>
<keyword evidence="3 6" id="KW-0812">Transmembrane</keyword>
<feature type="domain" description="Phage shock protein PspC N-terminal" evidence="7">
    <location>
        <begin position="8"/>
        <end position="64"/>
    </location>
</feature>
<feature type="transmembrane region" description="Helical" evidence="6">
    <location>
        <begin position="35"/>
        <end position="62"/>
    </location>
</feature>
<evidence type="ECO:0000313" key="9">
    <source>
        <dbReference type="Proteomes" id="UP000228635"/>
    </source>
</evidence>
<dbReference type="InterPro" id="IPR052027">
    <property type="entry name" value="PspC"/>
</dbReference>
<comment type="caution">
    <text evidence="8">The sequence shown here is derived from an EMBL/GenBank/DDBJ whole genome shotgun (WGS) entry which is preliminary data.</text>
</comment>
<feature type="transmembrane region" description="Helical" evidence="6">
    <location>
        <begin position="127"/>
        <end position="146"/>
    </location>
</feature>
<accession>A0A2M6WJ46</accession>
<comment type="subcellular location">
    <subcellularLocation>
        <location evidence="1">Cell membrane</location>
        <topology evidence="1">Single-pass membrane protein</topology>
    </subcellularLocation>
</comment>
<dbReference type="PANTHER" id="PTHR33885">
    <property type="entry name" value="PHAGE SHOCK PROTEIN C"/>
    <property type="match status" value="1"/>
</dbReference>
<reference evidence="9" key="1">
    <citation type="submission" date="2017-09" db="EMBL/GenBank/DDBJ databases">
        <title>Depth-based differentiation of microbial function through sediment-hosted aquifers and enrichment of novel symbionts in the deep terrestrial subsurface.</title>
        <authorList>
            <person name="Probst A.J."/>
            <person name="Ladd B."/>
            <person name="Jarett J.K."/>
            <person name="Geller-Mcgrath D.E."/>
            <person name="Sieber C.M.K."/>
            <person name="Emerson J.B."/>
            <person name="Anantharaman K."/>
            <person name="Thomas B.C."/>
            <person name="Malmstrom R."/>
            <person name="Stieglmeier M."/>
            <person name="Klingl A."/>
            <person name="Woyke T."/>
            <person name="Ryan C.M."/>
            <person name="Banfield J.F."/>
        </authorList>
    </citation>
    <scope>NUCLEOTIDE SEQUENCE [LARGE SCALE GENOMIC DNA]</scope>
</reference>
<evidence type="ECO:0000256" key="5">
    <source>
        <dbReference type="ARBA" id="ARBA00023136"/>
    </source>
</evidence>
<dbReference type="Pfam" id="PF04024">
    <property type="entry name" value="PspC"/>
    <property type="match status" value="1"/>
</dbReference>
<organism evidence="8 9">
    <name type="scientific">Candidatus Harrisonbacteria bacterium CG10_big_fil_rev_8_21_14_0_10_42_17</name>
    <dbReference type="NCBI Taxonomy" id="1974584"/>
    <lineage>
        <taxon>Bacteria</taxon>
        <taxon>Candidatus Harrisoniibacteriota</taxon>
    </lineage>
</organism>
<protein>
    <recommendedName>
        <fullName evidence="7">Phage shock protein PspC N-terminal domain-containing protein</fullName>
    </recommendedName>
</protein>
<evidence type="ECO:0000256" key="1">
    <source>
        <dbReference type="ARBA" id="ARBA00004162"/>
    </source>
</evidence>
<name>A0A2M6WJ46_9BACT</name>
<keyword evidence="5 6" id="KW-0472">Membrane</keyword>
<proteinExistence type="predicted"/>
<evidence type="ECO:0000256" key="2">
    <source>
        <dbReference type="ARBA" id="ARBA00022475"/>
    </source>
</evidence>